<dbReference type="OrthoDB" id="9775090at2"/>
<dbReference type="Pfam" id="PF00441">
    <property type="entry name" value="Acyl-CoA_dh_1"/>
    <property type="match status" value="1"/>
</dbReference>
<evidence type="ECO:0000313" key="7">
    <source>
        <dbReference type="EMBL" id="RII38910.1"/>
    </source>
</evidence>
<evidence type="ECO:0000256" key="3">
    <source>
        <dbReference type="ARBA" id="ARBA00022630"/>
    </source>
</evidence>
<dbReference type="PANTHER" id="PTHR43884">
    <property type="entry name" value="ACYL-COA DEHYDROGENASE"/>
    <property type="match status" value="1"/>
</dbReference>
<dbReference type="RefSeq" id="WP_119398820.1">
    <property type="nucleotide sequence ID" value="NZ_QWJJ01000007.1"/>
</dbReference>
<dbReference type="InterPro" id="IPR009075">
    <property type="entry name" value="AcylCo_DH/oxidase_C"/>
</dbReference>
<proteinExistence type="inferred from homology"/>
<evidence type="ECO:0000256" key="4">
    <source>
        <dbReference type="ARBA" id="ARBA00022827"/>
    </source>
</evidence>
<organism evidence="7 8">
    <name type="scientific">Pseudooceanicola sediminis</name>
    <dbReference type="NCBI Taxonomy" id="2211117"/>
    <lineage>
        <taxon>Bacteria</taxon>
        <taxon>Pseudomonadati</taxon>
        <taxon>Pseudomonadota</taxon>
        <taxon>Alphaproteobacteria</taxon>
        <taxon>Rhodobacterales</taxon>
        <taxon>Paracoccaceae</taxon>
        <taxon>Pseudooceanicola</taxon>
    </lineage>
</organism>
<evidence type="ECO:0000256" key="1">
    <source>
        <dbReference type="ARBA" id="ARBA00001974"/>
    </source>
</evidence>
<dbReference type="Gene3D" id="1.20.140.10">
    <property type="entry name" value="Butyryl-CoA Dehydrogenase, subunit A, domain 3"/>
    <property type="match status" value="1"/>
</dbReference>
<feature type="domain" description="Acyl-CoA dehydrogenase/oxidase C-terminal" evidence="6">
    <location>
        <begin position="186"/>
        <end position="301"/>
    </location>
</feature>
<evidence type="ECO:0000259" key="6">
    <source>
        <dbReference type="Pfam" id="PF00441"/>
    </source>
</evidence>
<keyword evidence="3" id="KW-0285">Flavoprotein</keyword>
<dbReference type="Gene3D" id="1.10.540.10">
    <property type="entry name" value="Acyl-CoA dehydrogenase/oxidase, N-terminal domain"/>
    <property type="match status" value="1"/>
</dbReference>
<dbReference type="Proteomes" id="UP000265848">
    <property type="component" value="Unassembled WGS sequence"/>
</dbReference>
<dbReference type="SUPFAM" id="SSF56645">
    <property type="entry name" value="Acyl-CoA dehydrogenase NM domain-like"/>
    <property type="match status" value="1"/>
</dbReference>
<comment type="caution">
    <text evidence="7">The sequence shown here is derived from an EMBL/GenBank/DDBJ whole genome shotgun (WGS) entry which is preliminary data.</text>
</comment>
<comment type="similarity">
    <text evidence="2">Belongs to the acyl-CoA dehydrogenase family.</text>
</comment>
<accession>A0A399J0X4</accession>
<dbReference type="EMBL" id="QWJJ01000007">
    <property type="protein sequence ID" value="RII38910.1"/>
    <property type="molecule type" value="Genomic_DNA"/>
</dbReference>
<dbReference type="PANTHER" id="PTHR43884:SF20">
    <property type="entry name" value="ACYL-COA DEHYDROGENASE FADE28"/>
    <property type="match status" value="1"/>
</dbReference>
<dbReference type="GO" id="GO:0003995">
    <property type="term" value="F:acyl-CoA dehydrogenase activity"/>
    <property type="evidence" value="ECO:0007669"/>
    <property type="project" value="TreeGrafter"/>
</dbReference>
<comment type="cofactor">
    <cofactor evidence="1">
        <name>FAD</name>
        <dbReference type="ChEBI" id="CHEBI:57692"/>
    </cofactor>
</comment>
<dbReference type="InterPro" id="IPR009100">
    <property type="entry name" value="AcylCoA_DH/oxidase_NM_dom_sf"/>
</dbReference>
<name>A0A399J0X4_9RHOB</name>
<reference evidence="7 8" key="1">
    <citation type="submission" date="2018-08" db="EMBL/GenBank/DDBJ databases">
        <title>Pseudooceanicola sediminis CY03 in the family Rhodobacteracea.</title>
        <authorList>
            <person name="Zhang Y.-J."/>
        </authorList>
    </citation>
    <scope>NUCLEOTIDE SEQUENCE [LARGE SCALE GENOMIC DNA]</scope>
    <source>
        <strain evidence="7 8">CY03</strain>
    </source>
</reference>
<dbReference type="SUPFAM" id="SSF47203">
    <property type="entry name" value="Acyl-CoA dehydrogenase C-terminal domain-like"/>
    <property type="match status" value="1"/>
</dbReference>
<keyword evidence="5" id="KW-0560">Oxidoreductase</keyword>
<dbReference type="GO" id="GO:0050660">
    <property type="term" value="F:flavin adenine dinucleotide binding"/>
    <property type="evidence" value="ECO:0007669"/>
    <property type="project" value="InterPro"/>
</dbReference>
<dbReference type="AlphaFoldDB" id="A0A399J0X4"/>
<evidence type="ECO:0000313" key="8">
    <source>
        <dbReference type="Proteomes" id="UP000265848"/>
    </source>
</evidence>
<protein>
    <submittedName>
        <fullName evidence="7">Acyl-CoA dehydrogenase</fullName>
    </submittedName>
</protein>
<keyword evidence="4" id="KW-0274">FAD</keyword>
<evidence type="ECO:0000256" key="2">
    <source>
        <dbReference type="ARBA" id="ARBA00009347"/>
    </source>
</evidence>
<dbReference type="InterPro" id="IPR037069">
    <property type="entry name" value="AcylCoA_DH/ox_N_sf"/>
</dbReference>
<sequence length="332" mass="34583">MFDDLDPKDFEETAREVMEACAATDDLAARASTLAEAGLLGVIAPEAVGGLGLPARFAVPILEAAGAGLLAFPLIEAMLLSEALAHAHPEMASALVSGETIATIAWLGTEADGIVAGAPRGEGAEHLLVFRADGSAVLTETAGLSAQLSDQLDTDFASATLRLAGPLTGLELSPDAVATLKDNAQILRAAFIAGSTASCLKQACDLAQDRVQFGRLLSSYQALRHRLARDLLALETMRMGVTRALSNPGEAAPMARRAAWLGAARMGPACAESAIQVFGGMGFTWEVPLHRHLRQMRTLAIQGQAAASVSALAETLISGSSNQWYEEVPDVV</sequence>
<keyword evidence="8" id="KW-1185">Reference proteome</keyword>
<gene>
    <name evidence="7" type="ORF">DL237_09500</name>
</gene>
<dbReference type="InterPro" id="IPR036250">
    <property type="entry name" value="AcylCo_DH-like_C"/>
</dbReference>
<evidence type="ECO:0000256" key="5">
    <source>
        <dbReference type="ARBA" id="ARBA00023002"/>
    </source>
</evidence>